<dbReference type="RefSeq" id="WP_165326971.1">
    <property type="nucleotide sequence ID" value="NZ_CP049109.1"/>
</dbReference>
<accession>A0A6G6Y5H0</accession>
<gene>
    <name evidence="1" type="ORF">G5C33_09400</name>
</gene>
<dbReference type="EMBL" id="CP049109">
    <property type="protein sequence ID" value="QIG79968.1"/>
    <property type="molecule type" value="Genomic_DNA"/>
</dbReference>
<proteinExistence type="predicted"/>
<organism evidence="1 2">
    <name type="scientific">Stakelama tenebrarum</name>
    <dbReference type="NCBI Taxonomy" id="2711215"/>
    <lineage>
        <taxon>Bacteria</taxon>
        <taxon>Pseudomonadati</taxon>
        <taxon>Pseudomonadota</taxon>
        <taxon>Alphaproteobacteria</taxon>
        <taxon>Sphingomonadales</taxon>
        <taxon>Sphingomonadaceae</taxon>
        <taxon>Stakelama</taxon>
    </lineage>
</organism>
<dbReference type="KEGG" id="spzr:G5C33_09400"/>
<dbReference type="AlphaFoldDB" id="A0A6G6Y5H0"/>
<keyword evidence="2" id="KW-1185">Reference proteome</keyword>
<evidence type="ECO:0000313" key="1">
    <source>
        <dbReference type="EMBL" id="QIG79968.1"/>
    </source>
</evidence>
<name>A0A6G6Y5H0_9SPHN</name>
<dbReference type="Proteomes" id="UP000501568">
    <property type="component" value="Chromosome"/>
</dbReference>
<sequence length="98" mass="10823">MKRRMHLSAKVPNDGAHRLAWYLGERGDDAFDVLADAAMIQVGMIDRMLSGQLLPCGEIGFALMQATDGAVRPRDFYRACDRGWFDRPAVRDVAGLAA</sequence>
<protein>
    <submittedName>
        <fullName evidence="1">Uncharacterized protein</fullName>
    </submittedName>
</protein>
<evidence type="ECO:0000313" key="2">
    <source>
        <dbReference type="Proteomes" id="UP000501568"/>
    </source>
</evidence>
<reference evidence="1 2" key="1">
    <citation type="submission" date="2020-02" db="EMBL/GenBank/DDBJ databases">
        <authorList>
            <person name="Zheng R.K."/>
            <person name="Sun C.M."/>
        </authorList>
    </citation>
    <scope>NUCLEOTIDE SEQUENCE [LARGE SCALE GENOMIC DNA]</scope>
    <source>
        <strain evidence="2">zrk23</strain>
    </source>
</reference>